<organism evidence="2">
    <name type="scientific">Siphoviridae sp. ctqPo10</name>
    <dbReference type="NCBI Taxonomy" id="2827948"/>
    <lineage>
        <taxon>Viruses</taxon>
        <taxon>Duplodnaviria</taxon>
        <taxon>Heunggongvirae</taxon>
        <taxon>Uroviricota</taxon>
        <taxon>Caudoviricetes</taxon>
    </lineage>
</organism>
<name>A0A8S5SUL2_9CAUD</name>
<feature type="compositionally biased region" description="Polar residues" evidence="1">
    <location>
        <begin position="21"/>
        <end position="56"/>
    </location>
</feature>
<evidence type="ECO:0000313" key="2">
    <source>
        <dbReference type="EMBL" id="DAF54713.1"/>
    </source>
</evidence>
<feature type="compositionally biased region" description="Polar residues" evidence="1">
    <location>
        <begin position="1"/>
        <end position="13"/>
    </location>
</feature>
<dbReference type="EMBL" id="BK032682">
    <property type="protein sequence ID" value="DAF54713.1"/>
    <property type="molecule type" value="Genomic_DNA"/>
</dbReference>
<sequence length="56" mass="6437">MIMSYSLMSSTHTTRPKIKTGNPSLYTHHQQQKISHPHTTSQIAPNLRTIHQNNQN</sequence>
<proteinExistence type="predicted"/>
<accession>A0A8S5SUL2</accession>
<reference evidence="2" key="1">
    <citation type="journal article" date="2021" name="Proc. Natl. Acad. Sci. U.S.A.">
        <title>A Catalog of Tens of Thousands of Viruses from Human Metagenomes Reveals Hidden Associations with Chronic Diseases.</title>
        <authorList>
            <person name="Tisza M.J."/>
            <person name="Buck C.B."/>
        </authorList>
    </citation>
    <scope>NUCLEOTIDE SEQUENCE</scope>
    <source>
        <strain evidence="2">CtqPo10</strain>
    </source>
</reference>
<feature type="region of interest" description="Disordered" evidence="1">
    <location>
        <begin position="1"/>
        <end position="56"/>
    </location>
</feature>
<evidence type="ECO:0000256" key="1">
    <source>
        <dbReference type="SAM" id="MobiDB-lite"/>
    </source>
</evidence>
<protein>
    <submittedName>
        <fullName evidence="2">Uncharacterized protein</fullName>
    </submittedName>
</protein>